<dbReference type="SUPFAM" id="SSF52518">
    <property type="entry name" value="Thiamin diphosphate-binding fold (THDP-binding)"/>
    <property type="match status" value="1"/>
</dbReference>
<dbReference type="EMBL" id="FNFT01000002">
    <property type="protein sequence ID" value="SDJ98664.1"/>
    <property type="molecule type" value="Genomic_DNA"/>
</dbReference>
<dbReference type="Gene3D" id="3.40.50.970">
    <property type="match status" value="2"/>
</dbReference>
<sequence length="303" mass="32492">MAEVEGGGCELFSAGHRACAGCGPALAARLILKATGKNVIVVAATGCMEVFSTPYPETAWGVPWIHSLFENPAAVASGIEAALKKQGRNEKVVCICGDGSTLDIGMLCISGAFEHGHDITYICYDNEAYMNTGIQRSGATPYGASTTTSPAGSCSLGNPRPKKDMPAILAAHGAPYVATASIAYPNDFVQKVERAINTPGPCYIQVHTPCCTGWGFESGETLAMAKLAIDTGLWVNYEMVNGVVEKAKKVRRKPVEEYLAKQKRFRHLFKPSRRDDVIAQIQAIADTNAERFGIDIKRKESSE</sequence>
<dbReference type="PANTHER" id="PTHR42897:SF2">
    <property type="entry name" value="PYRUVATE SYNTHASE SUBUNIT PORB"/>
    <property type="match status" value="1"/>
</dbReference>
<comment type="subunit">
    <text evidence="1">Heterotetramer of one alpha, one beta, one delta and one gamma chain.</text>
</comment>
<dbReference type="GO" id="GO:0006082">
    <property type="term" value="P:organic acid metabolic process"/>
    <property type="evidence" value="ECO:0007669"/>
    <property type="project" value="UniProtKB-ARBA"/>
</dbReference>
<protein>
    <submittedName>
        <fullName evidence="4">Pyruvate ferredoxin oxidoreductase, beta subunit</fullName>
    </submittedName>
</protein>
<dbReference type="AlphaFoldDB" id="A0A1G8Y8A1"/>
<accession>A0A1G8Y8A1</accession>
<dbReference type="Proteomes" id="UP000326500">
    <property type="component" value="Unassembled WGS sequence"/>
</dbReference>
<name>A0A1G8Y8A1_9EURY</name>
<feature type="domain" description="Thiamine pyrophosphate enzyme TPP-binding" evidence="3">
    <location>
        <begin position="45"/>
        <end position="206"/>
    </location>
</feature>
<dbReference type="InterPro" id="IPR051479">
    <property type="entry name" value="PorB-like"/>
</dbReference>
<keyword evidence="4" id="KW-0670">Pyruvate</keyword>
<organism evidence="4 5">
    <name type="scientific">Methanoculleus thermophilus</name>
    <dbReference type="NCBI Taxonomy" id="2200"/>
    <lineage>
        <taxon>Archaea</taxon>
        <taxon>Methanobacteriati</taxon>
        <taxon>Methanobacteriota</taxon>
        <taxon>Stenosarchaea group</taxon>
        <taxon>Methanomicrobia</taxon>
        <taxon>Methanomicrobiales</taxon>
        <taxon>Methanomicrobiaceae</taxon>
        <taxon>Methanoculleus</taxon>
    </lineage>
</organism>
<keyword evidence="5" id="KW-1185">Reference proteome</keyword>
<dbReference type="RefSeq" id="WP_066954751.1">
    <property type="nucleotide sequence ID" value="NZ_BCNX01000004.1"/>
</dbReference>
<dbReference type="GO" id="GO:0016491">
    <property type="term" value="F:oxidoreductase activity"/>
    <property type="evidence" value="ECO:0007669"/>
    <property type="project" value="UniProtKB-KW"/>
</dbReference>
<evidence type="ECO:0000259" key="3">
    <source>
        <dbReference type="Pfam" id="PF02775"/>
    </source>
</evidence>
<dbReference type="CDD" id="cd03376">
    <property type="entry name" value="TPP_PFOR_porB_like"/>
    <property type="match status" value="1"/>
</dbReference>
<dbReference type="InterPro" id="IPR029061">
    <property type="entry name" value="THDP-binding"/>
</dbReference>
<proteinExistence type="predicted"/>
<evidence type="ECO:0000256" key="2">
    <source>
        <dbReference type="ARBA" id="ARBA00023002"/>
    </source>
</evidence>
<dbReference type="STRING" id="2200.GCA_001571405_00396"/>
<dbReference type="Pfam" id="PF02775">
    <property type="entry name" value="TPP_enzyme_C"/>
    <property type="match status" value="1"/>
</dbReference>
<dbReference type="PANTHER" id="PTHR42897">
    <property type="entry name" value="PYRUVATE SYNTHASE SUBUNIT PORB"/>
    <property type="match status" value="1"/>
</dbReference>
<dbReference type="InterPro" id="IPR011766">
    <property type="entry name" value="TPP_enzyme_TPP-bd"/>
</dbReference>
<evidence type="ECO:0000313" key="4">
    <source>
        <dbReference type="EMBL" id="SDJ98664.1"/>
    </source>
</evidence>
<reference evidence="4 5" key="1">
    <citation type="submission" date="2016-10" db="EMBL/GenBank/DDBJ databases">
        <authorList>
            <person name="Varghese N."/>
            <person name="Submissions S."/>
        </authorList>
    </citation>
    <scope>NUCLEOTIDE SEQUENCE [LARGE SCALE GENOMIC DNA]</scope>
    <source>
        <strain evidence="4 5">DSM 2373</strain>
    </source>
</reference>
<evidence type="ECO:0000313" key="5">
    <source>
        <dbReference type="Proteomes" id="UP000326500"/>
    </source>
</evidence>
<gene>
    <name evidence="4" type="ORF">SAMN04488571_102262</name>
</gene>
<dbReference type="GO" id="GO:0030976">
    <property type="term" value="F:thiamine pyrophosphate binding"/>
    <property type="evidence" value="ECO:0007669"/>
    <property type="project" value="InterPro"/>
</dbReference>
<dbReference type="GO" id="GO:0044272">
    <property type="term" value="P:sulfur compound biosynthetic process"/>
    <property type="evidence" value="ECO:0007669"/>
    <property type="project" value="UniProtKB-ARBA"/>
</dbReference>
<keyword evidence="2" id="KW-0560">Oxidoreductase</keyword>
<dbReference type="OrthoDB" id="296931at2157"/>
<evidence type="ECO:0000256" key="1">
    <source>
        <dbReference type="ARBA" id="ARBA00011595"/>
    </source>
</evidence>